<dbReference type="PANTHER" id="PTHR35369:SF2">
    <property type="entry name" value="BLR3025 PROTEIN"/>
    <property type="match status" value="1"/>
</dbReference>
<evidence type="ECO:0000313" key="3">
    <source>
        <dbReference type="Proteomes" id="UP000641514"/>
    </source>
</evidence>
<proteinExistence type="predicted"/>
<accession>A0A916UAN6</accession>
<dbReference type="CDD" id="cd03468">
    <property type="entry name" value="PolY_like"/>
    <property type="match status" value="1"/>
</dbReference>
<dbReference type="InterPro" id="IPR043502">
    <property type="entry name" value="DNA/RNA_pol_sf"/>
</dbReference>
<evidence type="ECO:0000256" key="1">
    <source>
        <dbReference type="ARBA" id="ARBA00022763"/>
    </source>
</evidence>
<dbReference type="AlphaFoldDB" id="A0A916UAN6"/>
<sequence>MFHNDVDRDARRFDAVIVALDAVAAHTELLRPGLALLPVKGLARYHGGESAAAEILIDAVAEVGQECQIGIADQIFTAAIAARYGHIVPPGTDAQYLAPRRIAELAAEPSLAGGERAELTTLLHRLGVRTIGQFAAISPRHIASRFGNDAVCAHRRARGEPDRPPSGQPLPPNLDVEHHCEPTIERIDMAAFAGRAIAANLHDILVRAGVACTKLAIHARTEHGEEHTRVWRCSEPLTATSTADRIRWQLDGWLTSRSAKAPTAGIANIRLEPLEVVAAGELQLGLWGEVGESEERAHRALTRVQGLLGGDAVLVATPGGGRNLATRLQYTTHSDEPVAQTTLHQPWPGQMLPPLPSWIPLKQPDAHLHCEQGREIYVTGRGFLSGEPHTVAWGGESHAVVGWSGPWCVDDAWWDHAAAQRSARIQVLTRAGKALLLASTEQLWRVEGIWE</sequence>
<evidence type="ECO:0000313" key="2">
    <source>
        <dbReference type="EMBL" id="GGC65258.1"/>
    </source>
</evidence>
<reference evidence="2" key="2">
    <citation type="submission" date="2020-09" db="EMBL/GenBank/DDBJ databases">
        <authorList>
            <person name="Sun Q."/>
            <person name="Zhou Y."/>
        </authorList>
    </citation>
    <scope>NUCLEOTIDE SEQUENCE</scope>
    <source>
        <strain evidence="2">CGMCC 1.15478</strain>
    </source>
</reference>
<reference evidence="2" key="1">
    <citation type="journal article" date="2014" name="Int. J. Syst. Evol. Microbiol.">
        <title>Complete genome sequence of Corynebacterium casei LMG S-19264T (=DSM 44701T), isolated from a smear-ripened cheese.</title>
        <authorList>
            <consortium name="US DOE Joint Genome Institute (JGI-PGF)"/>
            <person name="Walter F."/>
            <person name="Albersmeier A."/>
            <person name="Kalinowski J."/>
            <person name="Ruckert C."/>
        </authorList>
    </citation>
    <scope>NUCLEOTIDE SEQUENCE</scope>
    <source>
        <strain evidence="2">CGMCC 1.15478</strain>
    </source>
</reference>
<comment type="caution">
    <text evidence="2">The sequence shown here is derived from an EMBL/GenBank/DDBJ whole genome shotgun (WGS) entry which is preliminary data.</text>
</comment>
<name>A0A916UAN6_9ACTN</name>
<dbReference type="GO" id="GO:0006281">
    <property type="term" value="P:DNA repair"/>
    <property type="evidence" value="ECO:0007669"/>
    <property type="project" value="TreeGrafter"/>
</dbReference>
<keyword evidence="1" id="KW-0227">DNA damage</keyword>
<organism evidence="2 3">
    <name type="scientific">Hoyosella rhizosphaerae</name>
    <dbReference type="NCBI Taxonomy" id="1755582"/>
    <lineage>
        <taxon>Bacteria</taxon>
        <taxon>Bacillati</taxon>
        <taxon>Actinomycetota</taxon>
        <taxon>Actinomycetes</taxon>
        <taxon>Mycobacteriales</taxon>
        <taxon>Hoyosellaceae</taxon>
        <taxon>Hoyosella</taxon>
    </lineage>
</organism>
<dbReference type="SUPFAM" id="SSF56672">
    <property type="entry name" value="DNA/RNA polymerases"/>
    <property type="match status" value="1"/>
</dbReference>
<keyword evidence="3" id="KW-1185">Reference proteome</keyword>
<dbReference type="EMBL" id="BMJH01000002">
    <property type="protein sequence ID" value="GGC65258.1"/>
    <property type="molecule type" value="Genomic_DNA"/>
</dbReference>
<protein>
    <submittedName>
        <fullName evidence="2">DNA polymerase</fullName>
    </submittedName>
</protein>
<dbReference type="Proteomes" id="UP000641514">
    <property type="component" value="Unassembled WGS sequence"/>
</dbReference>
<dbReference type="InterPro" id="IPR050356">
    <property type="entry name" value="SulA_CellDiv_inhibitor"/>
</dbReference>
<gene>
    <name evidence="2" type="ORF">GCM10011410_17190</name>
</gene>
<dbReference type="PANTHER" id="PTHR35369">
    <property type="entry name" value="BLR3025 PROTEIN-RELATED"/>
    <property type="match status" value="1"/>
</dbReference>